<evidence type="ECO:0000256" key="1">
    <source>
        <dbReference type="SAM" id="Phobius"/>
    </source>
</evidence>
<gene>
    <name evidence="2" type="ORF">DEIPH_ctg008orf0095</name>
</gene>
<dbReference type="RefSeq" id="WP_034353326.1">
    <property type="nucleotide sequence ID" value="NZ_JHAC01000008.1"/>
</dbReference>
<comment type="caution">
    <text evidence="2">The sequence shown here is derived from an EMBL/GenBank/DDBJ whole genome shotgun (WGS) entry which is preliminary data.</text>
</comment>
<accession>A0A016QU93</accession>
<keyword evidence="1" id="KW-1133">Transmembrane helix</keyword>
<organism evidence="2 3">
    <name type="scientific">Deinococcus phoenicis</name>
    <dbReference type="NCBI Taxonomy" id="1476583"/>
    <lineage>
        <taxon>Bacteria</taxon>
        <taxon>Thermotogati</taxon>
        <taxon>Deinococcota</taxon>
        <taxon>Deinococci</taxon>
        <taxon>Deinococcales</taxon>
        <taxon>Deinococcaceae</taxon>
        <taxon>Deinococcus</taxon>
    </lineage>
</organism>
<dbReference type="AlphaFoldDB" id="A0A016QU93"/>
<keyword evidence="1" id="KW-0812">Transmembrane</keyword>
<name>A0A016QU93_9DEIO</name>
<dbReference type="STRING" id="1476583.DEIPH_ctg008orf0095"/>
<reference evidence="2 3" key="1">
    <citation type="submission" date="2014-03" db="EMBL/GenBank/DDBJ databases">
        <title>Draft genome sequence of Deinococcus phoenicis 1P10ME.</title>
        <authorList>
            <person name="Stepanov V.G."/>
            <person name="Vaishampayan P."/>
            <person name="Venkateswaran K."/>
            <person name="Fox G.E."/>
        </authorList>
    </citation>
    <scope>NUCLEOTIDE SEQUENCE [LARGE SCALE GENOMIC DNA]</scope>
    <source>
        <strain evidence="2 3">1P10ME</strain>
    </source>
</reference>
<keyword evidence="3" id="KW-1185">Reference proteome</keyword>
<sequence length="62" mass="6728">MKPFSAATLFPAILAALLWMGIGTVQRTRAGLPLADALVAELPLTVLVFVLALVWAALRRRR</sequence>
<keyword evidence="1" id="KW-0472">Membrane</keyword>
<dbReference type="Proteomes" id="UP000020492">
    <property type="component" value="Unassembled WGS sequence"/>
</dbReference>
<evidence type="ECO:0000313" key="2">
    <source>
        <dbReference type="EMBL" id="EYB69369.1"/>
    </source>
</evidence>
<protein>
    <submittedName>
        <fullName evidence="2">Uncharacterized protein</fullName>
    </submittedName>
</protein>
<proteinExistence type="predicted"/>
<dbReference type="PATRIC" id="fig|1476583.3.peg.508"/>
<feature type="transmembrane region" description="Helical" evidence="1">
    <location>
        <begin position="37"/>
        <end position="58"/>
    </location>
</feature>
<evidence type="ECO:0000313" key="3">
    <source>
        <dbReference type="Proteomes" id="UP000020492"/>
    </source>
</evidence>
<dbReference type="EMBL" id="JHAC01000008">
    <property type="protein sequence ID" value="EYB69369.1"/>
    <property type="molecule type" value="Genomic_DNA"/>
</dbReference>